<dbReference type="Proteomes" id="UP000281553">
    <property type="component" value="Unassembled WGS sequence"/>
</dbReference>
<proteinExistence type="predicted"/>
<evidence type="ECO:0000256" key="1">
    <source>
        <dbReference type="SAM" id="MobiDB-lite"/>
    </source>
</evidence>
<protein>
    <submittedName>
        <fullName evidence="2">Uncharacterized protein</fullName>
    </submittedName>
</protein>
<reference evidence="2 3" key="1">
    <citation type="submission" date="2018-11" db="EMBL/GenBank/DDBJ databases">
        <authorList>
            <consortium name="Pathogen Informatics"/>
        </authorList>
    </citation>
    <scope>NUCLEOTIDE SEQUENCE [LARGE SCALE GENOMIC DNA]</scope>
</reference>
<organism evidence="2 3">
    <name type="scientific">Dibothriocephalus latus</name>
    <name type="common">Fish tapeworm</name>
    <name type="synonym">Diphyllobothrium latum</name>
    <dbReference type="NCBI Taxonomy" id="60516"/>
    <lineage>
        <taxon>Eukaryota</taxon>
        <taxon>Metazoa</taxon>
        <taxon>Spiralia</taxon>
        <taxon>Lophotrochozoa</taxon>
        <taxon>Platyhelminthes</taxon>
        <taxon>Cestoda</taxon>
        <taxon>Eucestoda</taxon>
        <taxon>Diphyllobothriidea</taxon>
        <taxon>Diphyllobothriidae</taxon>
        <taxon>Dibothriocephalus</taxon>
    </lineage>
</organism>
<sequence>MKTHVGEIVQRVRLGEWGNMGPVKSPQCRVKQPVQAWEDKKGVGVASPSQPGGPVPGAVINPLPRKPRERLELVRVENMEPYKKYFAALDKLKRDAKFRDRTANVHNRACAFGCRAGGDSICQAQMNSVVAKLEHSNKPVATVYPNSANTAETAYQQGNYYSSPAMEEFFQVRLAAARNRARGAGDAEGVAGLLGGPNLRIHYQNPG</sequence>
<dbReference type="EMBL" id="UYRU01044669">
    <property type="protein sequence ID" value="VDK87365.1"/>
    <property type="molecule type" value="Genomic_DNA"/>
</dbReference>
<keyword evidence="3" id="KW-1185">Reference proteome</keyword>
<evidence type="ECO:0000313" key="2">
    <source>
        <dbReference type="EMBL" id="VDK87365.1"/>
    </source>
</evidence>
<gene>
    <name evidence="2" type="ORF">DILT_LOCUS4010</name>
</gene>
<dbReference type="OrthoDB" id="10486920at2759"/>
<feature type="region of interest" description="Disordered" evidence="1">
    <location>
        <begin position="42"/>
        <end position="63"/>
    </location>
</feature>
<accession>A0A3P6U0C5</accession>
<evidence type="ECO:0000313" key="3">
    <source>
        <dbReference type="Proteomes" id="UP000281553"/>
    </source>
</evidence>
<dbReference type="AlphaFoldDB" id="A0A3P6U0C5"/>
<name>A0A3P6U0C5_DIBLA</name>